<sequence length="105" mass="10716">MLDVASSPPLIRLLSGFAVLATLVLPIAVTALPASQTLAVIVSPGQDAAEIVARSGGTILRQGGWSNVLVVRAESSDLVARLYASGAWLVIDARFATACAPSSQS</sequence>
<evidence type="ECO:0000313" key="2">
    <source>
        <dbReference type="Proteomes" id="UP001549145"/>
    </source>
</evidence>
<comment type="caution">
    <text evidence="1">The sequence shown here is derived from an EMBL/GenBank/DDBJ whole genome shotgun (WGS) entry which is preliminary data.</text>
</comment>
<reference evidence="1 2" key="1">
    <citation type="submission" date="2024-06" db="EMBL/GenBank/DDBJ databases">
        <title>Genomic Encyclopedia of Type Strains, Phase IV (KMG-IV): sequencing the most valuable type-strain genomes for metagenomic binning, comparative biology and taxonomic classification.</title>
        <authorList>
            <person name="Goeker M."/>
        </authorList>
    </citation>
    <scope>NUCLEOTIDE SEQUENCE [LARGE SCALE GENOMIC DNA]</scope>
    <source>
        <strain evidence="1 2">DSM 21331</strain>
    </source>
</reference>
<dbReference type="Proteomes" id="UP001549145">
    <property type="component" value="Unassembled WGS sequence"/>
</dbReference>
<name>A0ABV2L7E9_9HYPH</name>
<dbReference type="RefSeq" id="WP_238280188.1">
    <property type="nucleotide sequence ID" value="NZ_BPQL01000080.1"/>
</dbReference>
<gene>
    <name evidence="1" type="ORF">ABID43_002824</name>
</gene>
<keyword evidence="2" id="KW-1185">Reference proteome</keyword>
<proteinExistence type="predicted"/>
<evidence type="ECO:0000313" key="1">
    <source>
        <dbReference type="EMBL" id="MET3693277.1"/>
    </source>
</evidence>
<accession>A0ABV2L7E9</accession>
<organism evidence="1 2">
    <name type="scientific">Methylobacterium goesingense</name>
    <dbReference type="NCBI Taxonomy" id="243690"/>
    <lineage>
        <taxon>Bacteria</taxon>
        <taxon>Pseudomonadati</taxon>
        <taxon>Pseudomonadota</taxon>
        <taxon>Alphaproteobacteria</taxon>
        <taxon>Hyphomicrobiales</taxon>
        <taxon>Methylobacteriaceae</taxon>
        <taxon>Methylobacterium</taxon>
    </lineage>
</organism>
<protein>
    <submittedName>
        <fullName evidence="1">Uncharacterized protein</fullName>
    </submittedName>
</protein>
<dbReference type="EMBL" id="JBEPMM010000007">
    <property type="protein sequence ID" value="MET3693277.1"/>
    <property type="molecule type" value="Genomic_DNA"/>
</dbReference>